<evidence type="ECO:0000313" key="6">
    <source>
        <dbReference type="Proteomes" id="UP000004705"/>
    </source>
</evidence>
<dbReference type="Proteomes" id="UP000004705">
    <property type="component" value="Chromosome"/>
</dbReference>
<feature type="domain" description="DUF3048" evidence="4">
    <location>
        <begin position="220"/>
        <end position="328"/>
    </location>
</feature>
<dbReference type="InterPro" id="IPR035328">
    <property type="entry name" value="DUF3048_C"/>
</dbReference>
<dbReference type="OrthoDB" id="9779102at2"/>
<feature type="region of interest" description="Disordered" evidence="1">
    <location>
        <begin position="36"/>
        <end position="64"/>
    </location>
</feature>
<name>H8GEC8_9PSEU</name>
<keyword evidence="2" id="KW-1133">Transmembrane helix</keyword>
<dbReference type="Gene3D" id="3.50.90.10">
    <property type="entry name" value="YerB-like"/>
    <property type="match status" value="1"/>
</dbReference>
<dbReference type="Pfam" id="PF11258">
    <property type="entry name" value="DUF3048"/>
    <property type="match status" value="1"/>
</dbReference>
<dbReference type="HOGENOM" id="CLU_045984_1_0_11"/>
<evidence type="ECO:0008006" key="7">
    <source>
        <dbReference type="Google" id="ProtNLM"/>
    </source>
</evidence>
<reference evidence="5 6" key="1">
    <citation type="journal article" date="2012" name="Stand. Genomic Sci.">
        <title>Genome sequence of the soil bacterium Saccharomonospora azurea type strain (NA-128(T)).</title>
        <authorList>
            <person name="Klenk H.P."/>
            <person name="Held B."/>
            <person name="Lucas S."/>
            <person name="Lapidus A."/>
            <person name="Copeland A."/>
            <person name="Hammon N."/>
            <person name="Pitluck S."/>
            <person name="Goodwin L.A."/>
            <person name="Han C."/>
            <person name="Tapia R."/>
            <person name="Brambilla E.M."/>
            <person name="Potter G."/>
            <person name="Land M."/>
            <person name="Ivanova N."/>
            <person name="Rohde M."/>
            <person name="Goker M."/>
            <person name="Detter J.C."/>
            <person name="Kyrpides N.C."/>
            <person name="Woyke T."/>
        </authorList>
    </citation>
    <scope>NUCLEOTIDE SEQUENCE [LARGE SCALE GENOMIC DNA]</scope>
    <source>
        <strain evidence="5 6">NA-128</strain>
    </source>
</reference>
<dbReference type="RefSeq" id="WP_005439186.1">
    <property type="nucleotide sequence ID" value="NZ_CM001466.1"/>
</dbReference>
<evidence type="ECO:0000256" key="1">
    <source>
        <dbReference type="SAM" id="MobiDB-lite"/>
    </source>
</evidence>
<dbReference type="InterPro" id="IPR023158">
    <property type="entry name" value="YerB-like_sf"/>
</dbReference>
<evidence type="ECO:0000259" key="4">
    <source>
        <dbReference type="Pfam" id="PF17479"/>
    </source>
</evidence>
<dbReference type="AlphaFoldDB" id="H8GEC8"/>
<organism evidence="5 6">
    <name type="scientific">Saccharomonospora azurea NA-128</name>
    <dbReference type="NCBI Taxonomy" id="882081"/>
    <lineage>
        <taxon>Bacteria</taxon>
        <taxon>Bacillati</taxon>
        <taxon>Actinomycetota</taxon>
        <taxon>Actinomycetes</taxon>
        <taxon>Pseudonocardiales</taxon>
        <taxon>Pseudonocardiaceae</taxon>
        <taxon>Saccharomonospora</taxon>
    </lineage>
</organism>
<feature type="region of interest" description="Disordered" evidence="1">
    <location>
        <begin position="188"/>
        <end position="209"/>
    </location>
</feature>
<accession>H8GEC8</accession>
<protein>
    <recommendedName>
        <fullName evidence="7">DUF3048 domain-containing protein</fullName>
    </recommendedName>
</protein>
<evidence type="ECO:0000256" key="2">
    <source>
        <dbReference type="SAM" id="Phobius"/>
    </source>
</evidence>
<feature type="transmembrane region" description="Helical" evidence="2">
    <location>
        <begin position="12"/>
        <end position="32"/>
    </location>
</feature>
<dbReference type="InterPro" id="IPR021416">
    <property type="entry name" value="DUF3048_N"/>
</dbReference>
<feature type="domain" description="DUF3048" evidence="3">
    <location>
        <begin position="66"/>
        <end position="184"/>
    </location>
</feature>
<evidence type="ECO:0000313" key="5">
    <source>
        <dbReference type="EMBL" id="EHY87923.1"/>
    </source>
</evidence>
<dbReference type="Pfam" id="PF17479">
    <property type="entry name" value="DUF3048_C"/>
    <property type="match status" value="1"/>
</dbReference>
<dbReference type="SUPFAM" id="SSF159774">
    <property type="entry name" value="YerB-like"/>
    <property type="match status" value="1"/>
</dbReference>
<sequence>MIGVPTRLRRGPLIALAVLLVAVLGVVTWVLVSDGDSEDAAPRPAPPPGESGQPGPEFAVPPQPPVPVTVVKIDNVEAARPQTGLAAADVVYVEPVEGGFTRLAAVYSSQLPEVSGPVRSAREADVELLAQYGRPSLVFSGAAPEIEPVLAGSSATLVRQRDVPDGFFREPGRPAPHNLYARLPLLPRGEGPGPGQVLPRGDPPSGGRDVTDHVVDVGRDEYRFTFSPGSGRWLVALEGTPVTSVGAGDVGAATVVVQRVEETAGTAVEDASGSPSPVVRTVGTGQATVLRDGKLYDGTWSRPSPTEGTRFTTASGEALPLADGPVWVLLVPR</sequence>
<keyword evidence="6" id="KW-1185">Reference proteome</keyword>
<keyword evidence="2" id="KW-0812">Transmembrane</keyword>
<evidence type="ECO:0000259" key="3">
    <source>
        <dbReference type="Pfam" id="PF11258"/>
    </source>
</evidence>
<gene>
    <name evidence="5" type="ORF">SacazDRAFT_00976</name>
</gene>
<keyword evidence="2" id="KW-0472">Membrane</keyword>
<proteinExistence type="predicted"/>
<dbReference type="EMBL" id="CM001466">
    <property type="protein sequence ID" value="EHY87923.1"/>
    <property type="molecule type" value="Genomic_DNA"/>
</dbReference>